<dbReference type="PANTHER" id="PTHR38340">
    <property type="entry name" value="S-LAYER PROTEIN"/>
    <property type="match status" value="1"/>
</dbReference>
<gene>
    <name evidence="3" type="ORF">NC992_10210</name>
</gene>
<accession>A0ABV0K389</accession>
<dbReference type="PRINTS" id="PR00313">
    <property type="entry name" value="CABNDNGRPT"/>
</dbReference>
<sequence>MAPTVYAETHTQQVLLGMEANNISPGLVQQDLFFGRNIAGGGEVSEADFQAFVDAEITPRFPSGLTVYDADGQFLDNTGSLIQEPSQVVTLIFENTLENQAEVDQIIEAYKQHFQQESVLEIVNADRFKVGFDEADDLIENDPIPELIQEDLYFGRNIAGGGQVSEAEFQAFIDTEITPRFPNGLTVYDADGQFLDNAGNLVQEPSQVVSLIFEDTAANEQSIDQIIAAYKQQFQQESVLEVVNEAVKVGFGQSEDLIDNDPIPELIQTDLYFGRNIAEGGEVSEAEFQQFLDQEITPRFPDGLTVYDADGQFLSSTNALVKEPSKIVSLIFEDTVENEAAIDQIIQAYKQEFDQESVLQVVDEDIQVAFDTDTIFLGDLNDRFEGFKDSDDIIDGQGGSDRIRGLSGDDLLRGGAGNDRLSGNSGDDILLGEDGNDTLLGGKGIDTLTGGEGCDAFRFDSLHQAGDRITDFAAEGDHILIRAAGFGGQLVAGVPVSPEQFRLGTAAVDGKDRLIYNNLSGELFFDPDGSGCQAQVLLAKLSGAPTLNNADIVVV</sequence>
<comment type="subcellular location">
    <subcellularLocation>
        <location evidence="1">Secreted</location>
    </subcellularLocation>
</comment>
<dbReference type="InterPro" id="IPR001343">
    <property type="entry name" value="Hemolysn_Ca-bd"/>
</dbReference>
<reference evidence="3 4" key="1">
    <citation type="submission" date="2022-04" db="EMBL/GenBank/DDBJ databases">
        <title>Positive selection, recombination, and allopatry shape intraspecific diversity of widespread and dominant cyanobacteria.</title>
        <authorList>
            <person name="Wei J."/>
            <person name="Shu W."/>
            <person name="Hu C."/>
        </authorList>
    </citation>
    <scope>NUCLEOTIDE SEQUENCE [LARGE SCALE GENOMIC DNA]</scope>
    <source>
        <strain evidence="3 4">DQ-A4</strain>
    </source>
</reference>
<keyword evidence="4" id="KW-1185">Reference proteome</keyword>
<keyword evidence="2" id="KW-0964">Secreted</keyword>
<dbReference type="PROSITE" id="PS00330">
    <property type="entry name" value="HEMOLYSIN_CALCIUM"/>
    <property type="match status" value="2"/>
</dbReference>
<dbReference type="Proteomes" id="UP001482513">
    <property type="component" value="Unassembled WGS sequence"/>
</dbReference>
<dbReference type="InterPro" id="IPR018511">
    <property type="entry name" value="Hemolysin-typ_Ca-bd_CS"/>
</dbReference>
<proteinExistence type="predicted"/>
<organism evidence="3 4">
    <name type="scientific">Leptolyngbya subtilissima DQ-A4</name>
    <dbReference type="NCBI Taxonomy" id="2933933"/>
    <lineage>
        <taxon>Bacteria</taxon>
        <taxon>Bacillati</taxon>
        <taxon>Cyanobacteriota</taxon>
        <taxon>Cyanophyceae</taxon>
        <taxon>Leptolyngbyales</taxon>
        <taxon>Leptolyngbyaceae</taxon>
        <taxon>Leptolyngbya group</taxon>
        <taxon>Leptolyngbya</taxon>
    </lineage>
</organism>
<dbReference type="Pfam" id="PF00353">
    <property type="entry name" value="HemolysinCabind"/>
    <property type="match status" value="2"/>
</dbReference>
<dbReference type="PANTHER" id="PTHR38340:SF1">
    <property type="entry name" value="S-LAYER PROTEIN"/>
    <property type="match status" value="1"/>
</dbReference>
<dbReference type="InterPro" id="IPR011049">
    <property type="entry name" value="Serralysin-like_metalloprot_C"/>
</dbReference>
<dbReference type="RefSeq" id="WP_190701708.1">
    <property type="nucleotide sequence ID" value="NZ_JAMPKX010000003.1"/>
</dbReference>
<evidence type="ECO:0000313" key="4">
    <source>
        <dbReference type="Proteomes" id="UP001482513"/>
    </source>
</evidence>
<evidence type="ECO:0000256" key="1">
    <source>
        <dbReference type="ARBA" id="ARBA00004613"/>
    </source>
</evidence>
<name>A0ABV0K389_9CYAN</name>
<comment type="caution">
    <text evidence="3">The sequence shown here is derived from an EMBL/GenBank/DDBJ whole genome shotgun (WGS) entry which is preliminary data.</text>
</comment>
<dbReference type="InterPro" id="IPR021957">
    <property type="entry name" value="DUF3574"/>
</dbReference>
<dbReference type="InterPro" id="IPR050557">
    <property type="entry name" value="RTX_toxin/Mannuronan_C5-epim"/>
</dbReference>
<dbReference type="Gene3D" id="2.150.10.10">
    <property type="entry name" value="Serralysin-like metalloprotease, C-terminal"/>
    <property type="match status" value="1"/>
</dbReference>
<evidence type="ECO:0000313" key="3">
    <source>
        <dbReference type="EMBL" id="MEP0947244.1"/>
    </source>
</evidence>
<dbReference type="EMBL" id="JAMPKX010000003">
    <property type="protein sequence ID" value="MEP0947244.1"/>
    <property type="molecule type" value="Genomic_DNA"/>
</dbReference>
<protein>
    <submittedName>
        <fullName evidence="3">DUF3574 domain-containing protein</fullName>
    </submittedName>
</protein>
<evidence type="ECO:0000256" key="2">
    <source>
        <dbReference type="ARBA" id="ARBA00022525"/>
    </source>
</evidence>
<dbReference type="SUPFAM" id="SSF51120">
    <property type="entry name" value="beta-Roll"/>
    <property type="match status" value="1"/>
</dbReference>
<dbReference type="Pfam" id="PF12098">
    <property type="entry name" value="DUF3574"/>
    <property type="match status" value="3"/>
</dbReference>